<comment type="caution">
    <text evidence="1">The sequence shown here is derived from an EMBL/GenBank/DDBJ whole genome shotgun (WGS) entry which is preliminary data.</text>
</comment>
<name>A0A4Z2FV45_9TELE</name>
<sequence>MCAKACGWRRSQDDRLSSCSPGHPDLLKPVRVEPLEEGAAALQVSQRGVTQPAPVGLQAQLGVLQRVAAVLVQQLTALGQTAEVWQGQVAQYQLNELRVEKGAREEKGRLKGGGGKGHKIYV</sequence>
<evidence type="ECO:0000313" key="2">
    <source>
        <dbReference type="Proteomes" id="UP000314294"/>
    </source>
</evidence>
<dbReference type="EMBL" id="SRLO01000887">
    <property type="protein sequence ID" value="TNN44725.1"/>
    <property type="molecule type" value="Genomic_DNA"/>
</dbReference>
<reference evidence="1 2" key="1">
    <citation type="submission" date="2019-03" db="EMBL/GenBank/DDBJ databases">
        <title>First draft genome of Liparis tanakae, snailfish: a comprehensive survey of snailfish specific genes.</title>
        <authorList>
            <person name="Kim W."/>
            <person name="Song I."/>
            <person name="Jeong J.-H."/>
            <person name="Kim D."/>
            <person name="Kim S."/>
            <person name="Ryu S."/>
            <person name="Song J.Y."/>
            <person name="Lee S.K."/>
        </authorList>
    </citation>
    <scope>NUCLEOTIDE SEQUENCE [LARGE SCALE GENOMIC DNA]</scope>
    <source>
        <tissue evidence="1">Muscle</tissue>
    </source>
</reference>
<keyword evidence="2" id="KW-1185">Reference proteome</keyword>
<protein>
    <submittedName>
        <fullName evidence="1">Uncharacterized protein</fullName>
    </submittedName>
</protein>
<organism evidence="1 2">
    <name type="scientific">Liparis tanakae</name>
    <name type="common">Tanaka's snailfish</name>
    <dbReference type="NCBI Taxonomy" id="230148"/>
    <lineage>
        <taxon>Eukaryota</taxon>
        <taxon>Metazoa</taxon>
        <taxon>Chordata</taxon>
        <taxon>Craniata</taxon>
        <taxon>Vertebrata</taxon>
        <taxon>Euteleostomi</taxon>
        <taxon>Actinopterygii</taxon>
        <taxon>Neopterygii</taxon>
        <taxon>Teleostei</taxon>
        <taxon>Neoteleostei</taxon>
        <taxon>Acanthomorphata</taxon>
        <taxon>Eupercaria</taxon>
        <taxon>Perciformes</taxon>
        <taxon>Cottioidei</taxon>
        <taxon>Cottales</taxon>
        <taxon>Liparidae</taxon>
        <taxon>Liparis</taxon>
    </lineage>
</organism>
<gene>
    <name evidence="1" type="ORF">EYF80_045065</name>
</gene>
<proteinExistence type="predicted"/>
<dbReference type="AlphaFoldDB" id="A0A4Z2FV45"/>
<dbReference type="Proteomes" id="UP000314294">
    <property type="component" value="Unassembled WGS sequence"/>
</dbReference>
<evidence type="ECO:0000313" key="1">
    <source>
        <dbReference type="EMBL" id="TNN44725.1"/>
    </source>
</evidence>
<accession>A0A4Z2FV45</accession>